<evidence type="ECO:0000313" key="2">
    <source>
        <dbReference type="EMBL" id="MCD5317142.1"/>
    </source>
</evidence>
<dbReference type="AlphaFoldDB" id="A0A9X1SYE2"/>
<name>A0A9X1SYE2_9ACTN</name>
<dbReference type="Pfam" id="PF13649">
    <property type="entry name" value="Methyltransf_25"/>
    <property type="match status" value="1"/>
</dbReference>
<keyword evidence="3" id="KW-1185">Reference proteome</keyword>
<dbReference type="InterPro" id="IPR041698">
    <property type="entry name" value="Methyltransf_25"/>
</dbReference>
<proteinExistence type="predicted"/>
<dbReference type="RefSeq" id="WP_231449994.1">
    <property type="nucleotide sequence ID" value="NZ_JAJOMB010000044.1"/>
</dbReference>
<dbReference type="EMBL" id="JAJOMB010000044">
    <property type="protein sequence ID" value="MCD5317142.1"/>
    <property type="molecule type" value="Genomic_DNA"/>
</dbReference>
<dbReference type="GO" id="GO:0032259">
    <property type="term" value="P:methylation"/>
    <property type="evidence" value="ECO:0007669"/>
    <property type="project" value="UniProtKB-KW"/>
</dbReference>
<dbReference type="InterPro" id="IPR029063">
    <property type="entry name" value="SAM-dependent_MTases_sf"/>
</dbReference>
<feature type="domain" description="Methyltransferase" evidence="1">
    <location>
        <begin position="50"/>
        <end position="143"/>
    </location>
</feature>
<sequence length="251" mass="27670">MGTCTGLRYFELLSEFYMAYRPTDEERTDRELDFILARGVGDWSPRTRLVADVMSGPGRHALALGRRGWSVDAIDMDASLLGRLSRAADDLGVAVRTIKANVDTDSLQGSYEMVLCLGTSFGINAGRADAFRLIERMRDIMAPAALLCTEIFCAEARYAGVTQLDKVRAWPAGGSVSKRLVWDARAEVEHVLATITGAGRRDRACYRQFVPRRDTMSALLRDAGLSEVRRYAGQDGWPTGDAALWTARAPD</sequence>
<dbReference type="Gene3D" id="2.20.25.110">
    <property type="entry name" value="S-adenosyl-L-methionine-dependent methyltransferases"/>
    <property type="match status" value="1"/>
</dbReference>
<dbReference type="GO" id="GO:0008168">
    <property type="term" value="F:methyltransferase activity"/>
    <property type="evidence" value="ECO:0007669"/>
    <property type="project" value="UniProtKB-KW"/>
</dbReference>
<dbReference type="Proteomes" id="UP001138997">
    <property type="component" value="Unassembled WGS sequence"/>
</dbReference>
<protein>
    <submittedName>
        <fullName evidence="2">Class I SAM-dependent methyltransferase</fullName>
    </submittedName>
</protein>
<dbReference type="SUPFAM" id="SSF53335">
    <property type="entry name" value="S-adenosyl-L-methionine-dependent methyltransferases"/>
    <property type="match status" value="1"/>
</dbReference>
<reference evidence="2" key="1">
    <citation type="submission" date="2021-11" db="EMBL/GenBank/DDBJ databases">
        <title>Streptomyces corallinus and Kineosporia corallina sp. nov., two new coral-derived marine actinobacteria.</title>
        <authorList>
            <person name="Buangrab K."/>
            <person name="Sutthacheep M."/>
            <person name="Yeemin T."/>
            <person name="Harunari E."/>
            <person name="Igarashi Y."/>
            <person name="Sripreechasak P."/>
            <person name="Kanchanasin P."/>
            <person name="Tanasupawat S."/>
            <person name="Phongsopitanun W."/>
        </authorList>
    </citation>
    <scope>NUCLEOTIDE SEQUENCE</scope>
    <source>
        <strain evidence="2">JCM 31032</strain>
    </source>
</reference>
<dbReference type="Gene3D" id="3.40.50.150">
    <property type="entry name" value="Vaccinia Virus protein VP39"/>
    <property type="match status" value="1"/>
</dbReference>
<comment type="caution">
    <text evidence="2">The sequence shown here is derived from an EMBL/GenBank/DDBJ whole genome shotgun (WGS) entry which is preliminary data.</text>
</comment>
<keyword evidence="2" id="KW-0808">Transferase</keyword>
<gene>
    <name evidence="2" type="ORF">LR394_40235</name>
</gene>
<accession>A0A9X1SYE2</accession>
<evidence type="ECO:0000313" key="3">
    <source>
        <dbReference type="Proteomes" id="UP001138997"/>
    </source>
</evidence>
<evidence type="ECO:0000259" key="1">
    <source>
        <dbReference type="Pfam" id="PF13649"/>
    </source>
</evidence>
<keyword evidence="2" id="KW-0489">Methyltransferase</keyword>
<organism evidence="2 3">
    <name type="scientific">Kineosporia babensis</name>
    <dbReference type="NCBI Taxonomy" id="499548"/>
    <lineage>
        <taxon>Bacteria</taxon>
        <taxon>Bacillati</taxon>
        <taxon>Actinomycetota</taxon>
        <taxon>Actinomycetes</taxon>
        <taxon>Kineosporiales</taxon>
        <taxon>Kineosporiaceae</taxon>
        <taxon>Kineosporia</taxon>
    </lineage>
</organism>